<feature type="repeat" description="PPR" evidence="3">
    <location>
        <begin position="277"/>
        <end position="311"/>
    </location>
</feature>
<dbReference type="InterPro" id="IPR050872">
    <property type="entry name" value="PPR_P_subfamily"/>
</dbReference>
<dbReference type="Gene3D" id="1.25.40.10">
    <property type="entry name" value="Tetratricopeptide repeat domain"/>
    <property type="match status" value="4"/>
</dbReference>
<feature type="repeat" description="PPR" evidence="3">
    <location>
        <begin position="417"/>
        <end position="451"/>
    </location>
</feature>
<gene>
    <name evidence="4" type="ORF">STAS_13269</name>
</gene>
<comment type="similarity">
    <text evidence="1">Belongs to the PPR family. P subfamily.</text>
</comment>
<proteinExistence type="inferred from homology"/>
<dbReference type="EMBL" id="BKCP01005239">
    <property type="protein sequence ID" value="GER36897.1"/>
    <property type="molecule type" value="Genomic_DNA"/>
</dbReference>
<dbReference type="NCBIfam" id="TIGR00756">
    <property type="entry name" value="PPR"/>
    <property type="match status" value="7"/>
</dbReference>
<dbReference type="PANTHER" id="PTHR46128:SF358">
    <property type="entry name" value="TETRATRICOPEPTIDE REPEAT (TPR)-LIKE SUPERFAMILY PROTEIN"/>
    <property type="match status" value="1"/>
</dbReference>
<keyword evidence="5" id="KW-1185">Reference proteome</keyword>
<evidence type="ECO:0000313" key="4">
    <source>
        <dbReference type="EMBL" id="GER36897.1"/>
    </source>
</evidence>
<dbReference type="PROSITE" id="PS51375">
    <property type="entry name" value="PPR"/>
    <property type="match status" value="7"/>
</dbReference>
<feature type="repeat" description="PPR" evidence="3">
    <location>
        <begin position="242"/>
        <end position="276"/>
    </location>
</feature>
<dbReference type="InterPro" id="IPR011990">
    <property type="entry name" value="TPR-like_helical_dom_sf"/>
</dbReference>
<evidence type="ECO:0000256" key="2">
    <source>
        <dbReference type="ARBA" id="ARBA00022737"/>
    </source>
</evidence>
<dbReference type="Proteomes" id="UP000325081">
    <property type="component" value="Unassembled WGS sequence"/>
</dbReference>
<feature type="repeat" description="PPR" evidence="3">
    <location>
        <begin position="147"/>
        <end position="181"/>
    </location>
</feature>
<comment type="caution">
    <text evidence="4">The sequence shown here is derived from an EMBL/GenBank/DDBJ whole genome shotgun (WGS) entry which is preliminary data.</text>
</comment>
<dbReference type="Pfam" id="PF13041">
    <property type="entry name" value="PPR_2"/>
    <property type="match status" value="2"/>
</dbReference>
<dbReference type="OrthoDB" id="822380at2759"/>
<dbReference type="AlphaFoldDB" id="A0A5A7PXS0"/>
<dbReference type="PANTHER" id="PTHR46128">
    <property type="entry name" value="MITOCHONDRIAL GROUP I INTRON SPLICING FACTOR CCM1"/>
    <property type="match status" value="1"/>
</dbReference>
<organism evidence="4 5">
    <name type="scientific">Striga asiatica</name>
    <name type="common">Asiatic witchweed</name>
    <name type="synonym">Buchnera asiatica</name>
    <dbReference type="NCBI Taxonomy" id="4170"/>
    <lineage>
        <taxon>Eukaryota</taxon>
        <taxon>Viridiplantae</taxon>
        <taxon>Streptophyta</taxon>
        <taxon>Embryophyta</taxon>
        <taxon>Tracheophyta</taxon>
        <taxon>Spermatophyta</taxon>
        <taxon>Magnoliopsida</taxon>
        <taxon>eudicotyledons</taxon>
        <taxon>Gunneridae</taxon>
        <taxon>Pentapetalae</taxon>
        <taxon>asterids</taxon>
        <taxon>lamiids</taxon>
        <taxon>Lamiales</taxon>
        <taxon>Orobanchaceae</taxon>
        <taxon>Buchnereae</taxon>
        <taxon>Striga</taxon>
    </lineage>
</organism>
<feature type="repeat" description="PPR" evidence="3">
    <location>
        <begin position="312"/>
        <end position="346"/>
    </location>
</feature>
<evidence type="ECO:0000256" key="1">
    <source>
        <dbReference type="ARBA" id="ARBA00007626"/>
    </source>
</evidence>
<accession>A0A5A7PXS0</accession>
<dbReference type="Pfam" id="PF12854">
    <property type="entry name" value="PPR_1"/>
    <property type="match status" value="3"/>
</dbReference>
<protein>
    <submittedName>
        <fullName evidence="4">Pentatricopeptide (PPR) repeat-containing protein</fullName>
    </submittedName>
</protein>
<sequence length="556" mass="63212">MKANHVFFSWRFLSSSPIRHELGKSLCCSQSSLLYRCLCTKGAVVSFNFREETKNISGLDDALSLYENLSRTRPLPSIVQFTRLLSHVVHLKEYSAAINLFKDICSLGVSVNEHTMNIAINSFCLLGRVDYGFSILGWFSKRGCTADKYTFNTLLTGLFREKRTNDAQELLRKMVEERLCELGIEGMVDEAEGVVEIMKQQHVIPNVACYNALMNGFCLQGRMDKARNVFDSLCSSKNCAPDVITYDTLINGYCRKMKMDDAMVIFREMPHKGIKPDVVNYTTILRGFFRAGKWRLALDIFYEMQAVGLKPNFYTYCNLLDGLCRNGQVERALSLLVVLERKGQHLHNEYYTIVMNGLIRSNELNAAQAIFGIIVLKGLEHDVLTYNVLIKGCCQKGLLEEAKDLLFKMVRAGLSPNEVTYNTIVQGNLAGGLYDDVEMFMEEMVAKGFSPNSATFQLLLSLFDSKEKNRKIFKNFQKLAPNSFKQKVDSLGTGSLQKVQAYTFLNESQFLHFDYSLRRFTRAPSGMKIRLKHKPAYSWSRLPEFLRDGSSALSRC</sequence>
<feature type="repeat" description="PPR" evidence="3">
    <location>
        <begin position="382"/>
        <end position="416"/>
    </location>
</feature>
<feature type="repeat" description="PPR" evidence="3">
    <location>
        <begin position="206"/>
        <end position="241"/>
    </location>
</feature>
<keyword evidence="2" id="KW-0677">Repeat</keyword>
<reference evidence="5" key="1">
    <citation type="journal article" date="2019" name="Curr. Biol.">
        <title>Genome Sequence of Striga asiatica Provides Insight into the Evolution of Plant Parasitism.</title>
        <authorList>
            <person name="Yoshida S."/>
            <person name="Kim S."/>
            <person name="Wafula E.K."/>
            <person name="Tanskanen J."/>
            <person name="Kim Y.M."/>
            <person name="Honaas L."/>
            <person name="Yang Z."/>
            <person name="Spallek T."/>
            <person name="Conn C.E."/>
            <person name="Ichihashi Y."/>
            <person name="Cheong K."/>
            <person name="Cui S."/>
            <person name="Der J.P."/>
            <person name="Gundlach H."/>
            <person name="Jiao Y."/>
            <person name="Hori C."/>
            <person name="Ishida J.K."/>
            <person name="Kasahara H."/>
            <person name="Kiba T."/>
            <person name="Kim M.S."/>
            <person name="Koo N."/>
            <person name="Laohavisit A."/>
            <person name="Lee Y.H."/>
            <person name="Lumba S."/>
            <person name="McCourt P."/>
            <person name="Mortimer J.C."/>
            <person name="Mutuku J.M."/>
            <person name="Nomura T."/>
            <person name="Sasaki-Sekimoto Y."/>
            <person name="Seto Y."/>
            <person name="Wang Y."/>
            <person name="Wakatake T."/>
            <person name="Sakakibara H."/>
            <person name="Demura T."/>
            <person name="Yamaguchi S."/>
            <person name="Yoneyama K."/>
            <person name="Manabe R.I."/>
            <person name="Nelson D.C."/>
            <person name="Schulman A.H."/>
            <person name="Timko M.P."/>
            <person name="dePamphilis C.W."/>
            <person name="Choi D."/>
            <person name="Shirasu K."/>
        </authorList>
    </citation>
    <scope>NUCLEOTIDE SEQUENCE [LARGE SCALE GENOMIC DNA]</scope>
    <source>
        <strain evidence="5">cv. UVA1</strain>
    </source>
</reference>
<dbReference type="InterPro" id="IPR002885">
    <property type="entry name" value="PPR_rpt"/>
</dbReference>
<name>A0A5A7PXS0_STRAF</name>
<evidence type="ECO:0000313" key="5">
    <source>
        <dbReference type="Proteomes" id="UP000325081"/>
    </source>
</evidence>
<evidence type="ECO:0000256" key="3">
    <source>
        <dbReference type="PROSITE-ProRule" id="PRU00708"/>
    </source>
</evidence>